<evidence type="ECO:0000256" key="3">
    <source>
        <dbReference type="ARBA" id="ARBA00022737"/>
    </source>
</evidence>
<sequence>MLHGAYFRDSDEDEDIISGTSQDPLSITTGVPRAFKAKNDVLGHEIVKEIEFQKDHILSVYDTKTMALELCSPPVSKYFVMALDSLIESSLIQIRHLKISGASVGTCSKILTVITKHKRCPLTVDLKIKGKSSLKIGKNIGKLLKWKKNGDLRGIKETQILCLEDLQIDNPDILCAIFGKKIYKKGPICLVEELIMQDMGLTDETLQSFDEDSSNLFASFALLKHFSFSGNHLSIHGIHWITKGMIKTENLFLKKINLSRMGIASKGVKLFVQGLSNCKMLKHLDFRHNSIDDSAMADLCLLVDPYSSIRIKLTSLDLSYNRLTSVGCSRLLICYKSKKTKTMKKSTKPPRKCSLRQIDICGNKIDVGIINSFRAALESSRVLSQKEISSCIKKCLSADQEVKSMDLREIAYSVASKEMKNDSIPSIRFTLTKQRRNKQNDENKNSMNTREKVMDYSEKVREMNKKETLLNSKPSYYSKQRSCNSESAYSIEKSGLSDSTDNFVTSYQKYREIRSERVESAIKIQDRTERVAEDCDNISLDYSLSSSDDAQEETKTISSVSDYYSAGKSKFIEKVDQSTLDLASDFHRYKDQIENATIDKSSCGITDSVGNTLSEISESVDTQKEAIISNYNKLLKDIRGVIKTQRQNILQRTHQFESSSDSDY</sequence>
<dbReference type="PROSITE" id="PS51450">
    <property type="entry name" value="LRR"/>
    <property type="match status" value="1"/>
</dbReference>
<keyword evidence="6" id="KW-1185">Reference proteome</keyword>
<evidence type="ECO:0000256" key="4">
    <source>
        <dbReference type="SAM" id="MobiDB-lite"/>
    </source>
</evidence>
<feature type="region of interest" description="Disordered" evidence="4">
    <location>
        <begin position="1"/>
        <end position="20"/>
    </location>
</feature>
<dbReference type="InterPro" id="IPR001611">
    <property type="entry name" value="Leu-rich_rpt"/>
</dbReference>
<dbReference type="SUPFAM" id="SSF52047">
    <property type="entry name" value="RNI-like"/>
    <property type="match status" value="1"/>
</dbReference>
<keyword evidence="2" id="KW-0433">Leucine-rich repeat</keyword>
<dbReference type="EMBL" id="CAMPGE010001647">
    <property type="protein sequence ID" value="CAI2360448.1"/>
    <property type="molecule type" value="Genomic_DNA"/>
</dbReference>
<dbReference type="Proteomes" id="UP001295684">
    <property type="component" value="Unassembled WGS sequence"/>
</dbReference>
<proteinExistence type="predicted"/>
<dbReference type="GO" id="GO:0005829">
    <property type="term" value="C:cytosol"/>
    <property type="evidence" value="ECO:0007669"/>
    <property type="project" value="TreeGrafter"/>
</dbReference>
<dbReference type="Gene3D" id="3.80.10.10">
    <property type="entry name" value="Ribonuclease Inhibitor"/>
    <property type="match status" value="1"/>
</dbReference>
<name>A0AAD1X298_EUPCR</name>
<protein>
    <submittedName>
        <fullName evidence="5">Uncharacterized protein</fullName>
    </submittedName>
</protein>
<dbReference type="GO" id="GO:0006913">
    <property type="term" value="P:nucleocytoplasmic transport"/>
    <property type="evidence" value="ECO:0007669"/>
    <property type="project" value="TreeGrafter"/>
</dbReference>
<reference evidence="5" key="1">
    <citation type="submission" date="2023-07" db="EMBL/GenBank/DDBJ databases">
        <authorList>
            <consortium name="AG Swart"/>
            <person name="Singh M."/>
            <person name="Singh A."/>
            <person name="Seah K."/>
            <person name="Emmerich C."/>
        </authorList>
    </citation>
    <scope>NUCLEOTIDE SEQUENCE</scope>
    <source>
        <strain evidence="5">DP1</strain>
    </source>
</reference>
<evidence type="ECO:0000313" key="6">
    <source>
        <dbReference type="Proteomes" id="UP001295684"/>
    </source>
</evidence>
<evidence type="ECO:0000313" key="5">
    <source>
        <dbReference type="EMBL" id="CAI2360448.1"/>
    </source>
</evidence>
<dbReference type="InterPro" id="IPR027038">
    <property type="entry name" value="RanGap"/>
</dbReference>
<evidence type="ECO:0000256" key="2">
    <source>
        <dbReference type="ARBA" id="ARBA00022614"/>
    </source>
</evidence>
<accession>A0AAD1X298</accession>
<comment type="caution">
    <text evidence="5">The sequence shown here is derived from an EMBL/GenBank/DDBJ whole genome shotgun (WGS) entry which is preliminary data.</text>
</comment>
<dbReference type="GO" id="GO:0048471">
    <property type="term" value="C:perinuclear region of cytoplasm"/>
    <property type="evidence" value="ECO:0007669"/>
    <property type="project" value="TreeGrafter"/>
</dbReference>
<gene>
    <name evidence="5" type="ORF">ECRASSUSDP1_LOCUS1752</name>
</gene>
<evidence type="ECO:0000256" key="1">
    <source>
        <dbReference type="ARBA" id="ARBA00022468"/>
    </source>
</evidence>
<dbReference type="Pfam" id="PF13516">
    <property type="entry name" value="LRR_6"/>
    <property type="match status" value="2"/>
</dbReference>
<keyword evidence="3" id="KW-0677">Repeat</keyword>
<dbReference type="GO" id="GO:0005634">
    <property type="term" value="C:nucleus"/>
    <property type="evidence" value="ECO:0007669"/>
    <property type="project" value="TreeGrafter"/>
</dbReference>
<dbReference type="GO" id="GO:0031267">
    <property type="term" value="F:small GTPase binding"/>
    <property type="evidence" value="ECO:0007669"/>
    <property type="project" value="TreeGrafter"/>
</dbReference>
<organism evidence="5 6">
    <name type="scientific">Euplotes crassus</name>
    <dbReference type="NCBI Taxonomy" id="5936"/>
    <lineage>
        <taxon>Eukaryota</taxon>
        <taxon>Sar</taxon>
        <taxon>Alveolata</taxon>
        <taxon>Ciliophora</taxon>
        <taxon>Intramacronucleata</taxon>
        <taxon>Spirotrichea</taxon>
        <taxon>Hypotrichia</taxon>
        <taxon>Euplotida</taxon>
        <taxon>Euplotidae</taxon>
        <taxon>Moneuplotes</taxon>
    </lineage>
</organism>
<dbReference type="GO" id="GO:0005096">
    <property type="term" value="F:GTPase activator activity"/>
    <property type="evidence" value="ECO:0007669"/>
    <property type="project" value="UniProtKB-KW"/>
</dbReference>
<dbReference type="AlphaFoldDB" id="A0AAD1X298"/>
<dbReference type="InterPro" id="IPR032675">
    <property type="entry name" value="LRR_dom_sf"/>
</dbReference>
<dbReference type="PANTHER" id="PTHR24113:SF12">
    <property type="entry name" value="RAN GTPASE-ACTIVATING PROTEIN 1"/>
    <property type="match status" value="1"/>
</dbReference>
<dbReference type="PANTHER" id="PTHR24113">
    <property type="entry name" value="RAN GTPASE-ACTIVATING PROTEIN 1"/>
    <property type="match status" value="1"/>
</dbReference>
<keyword evidence="1" id="KW-0343">GTPase activation</keyword>